<dbReference type="Proteomes" id="UP001151699">
    <property type="component" value="Chromosome X"/>
</dbReference>
<evidence type="ECO:0000313" key="2">
    <source>
        <dbReference type="EMBL" id="KAJ6637770.1"/>
    </source>
</evidence>
<feature type="non-terminal residue" evidence="2">
    <location>
        <position position="122"/>
    </location>
</feature>
<name>A0A9Q0RXF4_9DIPT</name>
<gene>
    <name evidence="2" type="ORF">Bhyg_10501</name>
</gene>
<dbReference type="EMBL" id="WJQU01000003">
    <property type="protein sequence ID" value="KAJ6637770.1"/>
    <property type="molecule type" value="Genomic_DNA"/>
</dbReference>
<comment type="caution">
    <text evidence="2">The sequence shown here is derived from an EMBL/GenBank/DDBJ whole genome shotgun (WGS) entry which is preliminary data.</text>
</comment>
<dbReference type="AlphaFoldDB" id="A0A9Q0RXF4"/>
<keyword evidence="3" id="KW-1185">Reference proteome</keyword>
<sequence length="122" mass="14049">MNPEIHIHETSAAAPNKDEQIKEWNGRGGYNFMDNGFFQSKELWELRGTKWVQIDEYPKNVQNFGAQNNRFNQHQEKMVHLPRMPDNTVTSTAGREEANGRVASIPTENRLVQNSIQSSLHN</sequence>
<reference evidence="2" key="1">
    <citation type="submission" date="2022-07" db="EMBL/GenBank/DDBJ databases">
        <authorList>
            <person name="Trinca V."/>
            <person name="Uliana J.V.C."/>
            <person name="Torres T.T."/>
            <person name="Ward R.J."/>
            <person name="Monesi N."/>
        </authorList>
    </citation>
    <scope>NUCLEOTIDE SEQUENCE</scope>
    <source>
        <strain evidence="2">HSMRA1968</strain>
        <tissue evidence="2">Whole embryos</tissue>
    </source>
</reference>
<evidence type="ECO:0000256" key="1">
    <source>
        <dbReference type="SAM" id="MobiDB-lite"/>
    </source>
</evidence>
<organism evidence="2 3">
    <name type="scientific">Pseudolycoriella hygida</name>
    <dbReference type="NCBI Taxonomy" id="35572"/>
    <lineage>
        <taxon>Eukaryota</taxon>
        <taxon>Metazoa</taxon>
        <taxon>Ecdysozoa</taxon>
        <taxon>Arthropoda</taxon>
        <taxon>Hexapoda</taxon>
        <taxon>Insecta</taxon>
        <taxon>Pterygota</taxon>
        <taxon>Neoptera</taxon>
        <taxon>Endopterygota</taxon>
        <taxon>Diptera</taxon>
        <taxon>Nematocera</taxon>
        <taxon>Sciaroidea</taxon>
        <taxon>Sciaridae</taxon>
        <taxon>Pseudolycoriella</taxon>
    </lineage>
</organism>
<evidence type="ECO:0000313" key="3">
    <source>
        <dbReference type="Proteomes" id="UP001151699"/>
    </source>
</evidence>
<accession>A0A9Q0RXF4</accession>
<feature type="region of interest" description="Disordered" evidence="1">
    <location>
        <begin position="83"/>
        <end position="105"/>
    </location>
</feature>
<proteinExistence type="predicted"/>
<protein>
    <submittedName>
        <fullName evidence="2">Uncharacterized protein</fullName>
    </submittedName>
</protein>